<dbReference type="OrthoDB" id="9786134at2"/>
<dbReference type="GO" id="GO:0003824">
    <property type="term" value="F:catalytic activity"/>
    <property type="evidence" value="ECO:0007669"/>
    <property type="project" value="InterPro"/>
</dbReference>
<protein>
    <submittedName>
        <fullName evidence="2">Sulfurase</fullName>
    </submittedName>
</protein>
<dbReference type="EMBL" id="CP019236">
    <property type="protein sequence ID" value="APW40991.1"/>
    <property type="molecule type" value="Genomic_DNA"/>
</dbReference>
<dbReference type="PANTHER" id="PTHR30212:SF2">
    <property type="entry name" value="PROTEIN YIIM"/>
    <property type="match status" value="1"/>
</dbReference>
<dbReference type="GO" id="GO:0030170">
    <property type="term" value="F:pyridoxal phosphate binding"/>
    <property type="evidence" value="ECO:0007669"/>
    <property type="project" value="InterPro"/>
</dbReference>
<proteinExistence type="predicted"/>
<dbReference type="PANTHER" id="PTHR30212">
    <property type="entry name" value="PROTEIN YIIM"/>
    <property type="match status" value="1"/>
</dbReference>
<organism evidence="2 3">
    <name type="scientific">Rhodoferax koreensis</name>
    <dbReference type="NCBI Taxonomy" id="1842727"/>
    <lineage>
        <taxon>Bacteria</taxon>
        <taxon>Pseudomonadati</taxon>
        <taxon>Pseudomonadota</taxon>
        <taxon>Betaproteobacteria</taxon>
        <taxon>Burkholderiales</taxon>
        <taxon>Comamonadaceae</taxon>
        <taxon>Rhodoferax</taxon>
    </lineage>
</organism>
<name>A0A1P8K4Y8_9BURK</name>
<gene>
    <name evidence="2" type="ORF">RD110_26505</name>
</gene>
<dbReference type="GO" id="GO:0030151">
    <property type="term" value="F:molybdenum ion binding"/>
    <property type="evidence" value="ECO:0007669"/>
    <property type="project" value="InterPro"/>
</dbReference>
<evidence type="ECO:0000313" key="3">
    <source>
        <dbReference type="Proteomes" id="UP000186609"/>
    </source>
</evidence>
<dbReference type="Pfam" id="PF03473">
    <property type="entry name" value="MOSC"/>
    <property type="match status" value="1"/>
</dbReference>
<dbReference type="Gene3D" id="2.40.33.20">
    <property type="entry name" value="PK beta-barrel domain-like"/>
    <property type="match status" value="1"/>
</dbReference>
<dbReference type="Proteomes" id="UP000186609">
    <property type="component" value="Chromosome"/>
</dbReference>
<sequence length="194" mass="20556">MPDIQLLGIQVGTARPLRAGHRKVSSAIGKTAVDGPLLAGPLGLAGDMQADLAVHGGPDKAVYAYPAAHYAFWRQQRLDHGASLFDETLPHGFVGENLSIDGLLEDAAFIGDELHFPQCTLRITAPREPCFKFNAVMGFSQAAKAMVQSGRCGFYLAVTRPGPIAAGETARLVTGPRRTSVALAFAASMARRSL</sequence>
<dbReference type="InterPro" id="IPR005302">
    <property type="entry name" value="MoCF_Sase_C"/>
</dbReference>
<evidence type="ECO:0000259" key="1">
    <source>
        <dbReference type="PROSITE" id="PS51340"/>
    </source>
</evidence>
<dbReference type="STRING" id="1842727.RD110_26505"/>
<evidence type="ECO:0000313" key="2">
    <source>
        <dbReference type="EMBL" id="APW40991.1"/>
    </source>
</evidence>
<feature type="domain" description="MOSC" evidence="1">
    <location>
        <begin position="31"/>
        <end position="173"/>
    </location>
</feature>
<dbReference type="InterPro" id="IPR011037">
    <property type="entry name" value="Pyrv_Knase-like_insert_dom_sf"/>
</dbReference>
<reference evidence="2 3" key="1">
    <citation type="submission" date="2017-01" db="EMBL/GenBank/DDBJ databases">
        <authorList>
            <person name="Mah S.A."/>
            <person name="Swanson W.J."/>
            <person name="Moy G.W."/>
            <person name="Vacquier V.D."/>
        </authorList>
    </citation>
    <scope>NUCLEOTIDE SEQUENCE [LARGE SCALE GENOMIC DNA]</scope>
    <source>
        <strain evidence="2 3">DCY110</strain>
    </source>
</reference>
<dbReference type="PROSITE" id="PS51340">
    <property type="entry name" value="MOSC"/>
    <property type="match status" value="1"/>
</dbReference>
<accession>A0A1P8K4Y8</accession>
<dbReference type="RefSeq" id="WP_076205765.1">
    <property type="nucleotide sequence ID" value="NZ_CP019236.1"/>
</dbReference>
<dbReference type="KEGG" id="rhy:RD110_26505"/>
<dbReference type="AlphaFoldDB" id="A0A1P8K4Y8"/>
<dbReference type="SUPFAM" id="SSF50800">
    <property type="entry name" value="PK beta-barrel domain-like"/>
    <property type="match status" value="1"/>
</dbReference>
<keyword evidence="3" id="KW-1185">Reference proteome</keyword>
<dbReference type="InterPro" id="IPR052353">
    <property type="entry name" value="Benzoxazolinone_Detox_Enz"/>
</dbReference>